<dbReference type="RefSeq" id="WP_086314093.1">
    <property type="nucleotide sequence ID" value="NZ_CP147244.1"/>
</dbReference>
<organism evidence="1 2">
    <name type="scientific">Candidatus Enterococcus palustris</name>
    <dbReference type="NCBI Taxonomy" id="1834189"/>
    <lineage>
        <taxon>Bacteria</taxon>
        <taxon>Bacillati</taxon>
        <taxon>Bacillota</taxon>
        <taxon>Bacilli</taxon>
        <taxon>Lactobacillales</taxon>
        <taxon>Enterococcaceae</taxon>
        <taxon>Enterococcus</taxon>
    </lineage>
</organism>
<reference evidence="1 2" key="2">
    <citation type="submission" date="2024-03" db="EMBL/GenBank/DDBJ databases">
        <title>The Genome Sequence of Enterococcus sp. DIV0205d.</title>
        <authorList>
            <consortium name="The Broad Institute Genomics Platform"/>
            <consortium name="The Broad Institute Microbial Omics Core"/>
            <consortium name="The Broad Institute Genomic Center for Infectious Diseases"/>
            <person name="Earl A."/>
            <person name="Manson A."/>
            <person name="Gilmore M."/>
            <person name="Schwartman J."/>
            <person name="Shea T."/>
            <person name="Abouelleil A."/>
            <person name="Cao P."/>
            <person name="Chapman S."/>
            <person name="Cusick C."/>
            <person name="Young S."/>
            <person name="Neafsey D."/>
            <person name="Nusbaum C."/>
            <person name="Birren B."/>
        </authorList>
    </citation>
    <scope>NUCLEOTIDE SEQUENCE [LARGE SCALE GENOMIC DNA]</scope>
    <source>
        <strain evidence="1 2">7F3_DIV0205</strain>
    </source>
</reference>
<evidence type="ECO:0008006" key="3">
    <source>
        <dbReference type="Google" id="ProtNLM"/>
    </source>
</evidence>
<gene>
    <name evidence="1" type="ORF">A5821_001666</name>
</gene>
<protein>
    <recommendedName>
        <fullName evidence="3">MepB protein</fullName>
    </recommendedName>
</protein>
<proteinExistence type="predicted"/>
<dbReference type="Proteomes" id="UP000194948">
    <property type="component" value="Chromosome"/>
</dbReference>
<accession>A0AAQ3W891</accession>
<dbReference type="InterPro" id="IPR038231">
    <property type="entry name" value="MepB-like_sf"/>
</dbReference>
<evidence type="ECO:0000313" key="1">
    <source>
        <dbReference type="EMBL" id="WYK00568.1"/>
    </source>
</evidence>
<dbReference type="AlphaFoldDB" id="A0AAQ3W891"/>
<reference evidence="2" key="1">
    <citation type="submission" date="2017-05" db="EMBL/GenBank/DDBJ databases">
        <title>The Genome Sequence of EEnterococcus faecalis 9F2_4866.</title>
        <authorList>
            <consortium name="The Broad Institute Genomics Platform"/>
            <consortium name="The Broad Institute Genomic Center for Infectious Diseases"/>
            <person name="Earl A."/>
            <person name="Manson A."/>
            <person name="Schwartman J."/>
            <person name="Gilmore M."/>
            <person name="Abouelleil A."/>
            <person name="Cao P."/>
            <person name="Chapman S."/>
            <person name="Cusick C."/>
            <person name="Shea T."/>
            <person name="Young S."/>
            <person name="Neafsey D."/>
            <person name="Nusbaum C."/>
            <person name="Birren B."/>
        </authorList>
    </citation>
    <scope>NUCLEOTIDE SEQUENCE [LARGE SCALE GENOMIC DNA]</scope>
    <source>
        <strain evidence="2">7F3_DIV0205</strain>
    </source>
</reference>
<keyword evidence="2" id="KW-1185">Reference proteome</keyword>
<sequence>MESLEYLTKILDKISCSSLENIQIEEQNKEYEGITFSIGKQTFRSRKAKKTPKKSGYFVVFWEKDEDNRNQAYTSLTAPDKLVITVFDQEKIGQFIFPKEILVKKHILSHEEVMGKMALRVYPDWAQDLNSTAAATQKWQSPFFIDLTNKIDFEKLEQLYFASEDLPAKQKRNWK</sequence>
<dbReference type="Pfam" id="PF08877">
    <property type="entry name" value="MepB-like"/>
    <property type="match status" value="1"/>
</dbReference>
<dbReference type="PIRSF" id="PIRSF032285">
    <property type="entry name" value="UCP032285"/>
    <property type="match status" value="1"/>
</dbReference>
<dbReference type="EMBL" id="CP147244">
    <property type="protein sequence ID" value="WYK00568.1"/>
    <property type="molecule type" value="Genomic_DNA"/>
</dbReference>
<evidence type="ECO:0000313" key="2">
    <source>
        <dbReference type="Proteomes" id="UP000194948"/>
    </source>
</evidence>
<name>A0AAQ3W891_9ENTE</name>
<dbReference type="Gene3D" id="3.40.1350.140">
    <property type="entry name" value="MepB-like"/>
    <property type="match status" value="1"/>
</dbReference>
<dbReference type="InterPro" id="IPR011235">
    <property type="entry name" value="MepB-like"/>
</dbReference>